<feature type="domain" description="Thioester reductase (TE)" evidence="1">
    <location>
        <begin position="34"/>
        <end position="117"/>
    </location>
</feature>
<reference evidence="2" key="1">
    <citation type="submission" date="2022-01" db="EMBL/GenBank/DDBJ databases">
        <authorList>
            <person name="King R."/>
        </authorList>
    </citation>
    <scope>NUCLEOTIDE SEQUENCE</scope>
</reference>
<evidence type="ECO:0000259" key="1">
    <source>
        <dbReference type="Pfam" id="PF07993"/>
    </source>
</evidence>
<dbReference type="InterPro" id="IPR013120">
    <property type="entry name" value="FAR_NAD-bd"/>
</dbReference>
<protein>
    <recommendedName>
        <fullName evidence="1">Thioester reductase (TE) domain-containing protein</fullName>
    </recommendedName>
</protein>
<evidence type="ECO:0000313" key="2">
    <source>
        <dbReference type="EMBL" id="CAH1397327.1"/>
    </source>
</evidence>
<evidence type="ECO:0000313" key="3">
    <source>
        <dbReference type="Proteomes" id="UP001152798"/>
    </source>
</evidence>
<dbReference type="Pfam" id="PF07993">
    <property type="entry name" value="NAD_binding_4"/>
    <property type="match status" value="1"/>
</dbReference>
<dbReference type="Gene3D" id="3.40.50.720">
    <property type="entry name" value="NAD(P)-binding Rossmann-like Domain"/>
    <property type="match status" value="1"/>
</dbReference>
<sequence length="118" mass="13117">MKGMVSLTSVLSGVVLKHLAVEIRRWKVEELQATAFDLVRKACPERLKILVPLEGELGLENIGLSEAQVKNLEDNVSIIFNFAASLKLEDPLKTLVTINTLATLKLLEMACKFKKLKV</sequence>
<dbReference type="OrthoDB" id="429813at2759"/>
<dbReference type="Proteomes" id="UP001152798">
    <property type="component" value="Chromosome 3"/>
</dbReference>
<organism evidence="2 3">
    <name type="scientific">Nezara viridula</name>
    <name type="common">Southern green stink bug</name>
    <name type="synonym">Cimex viridulus</name>
    <dbReference type="NCBI Taxonomy" id="85310"/>
    <lineage>
        <taxon>Eukaryota</taxon>
        <taxon>Metazoa</taxon>
        <taxon>Ecdysozoa</taxon>
        <taxon>Arthropoda</taxon>
        <taxon>Hexapoda</taxon>
        <taxon>Insecta</taxon>
        <taxon>Pterygota</taxon>
        <taxon>Neoptera</taxon>
        <taxon>Paraneoptera</taxon>
        <taxon>Hemiptera</taxon>
        <taxon>Heteroptera</taxon>
        <taxon>Panheteroptera</taxon>
        <taxon>Pentatomomorpha</taxon>
        <taxon>Pentatomoidea</taxon>
        <taxon>Pentatomidae</taxon>
        <taxon>Pentatominae</taxon>
        <taxon>Nezara</taxon>
    </lineage>
</organism>
<dbReference type="AlphaFoldDB" id="A0A9P0H8E2"/>
<dbReference type="EMBL" id="OV725079">
    <property type="protein sequence ID" value="CAH1397327.1"/>
    <property type="molecule type" value="Genomic_DNA"/>
</dbReference>
<accession>A0A9P0H8E2</accession>
<proteinExistence type="predicted"/>
<gene>
    <name evidence="2" type="ORF">NEZAVI_LOCUS7174</name>
</gene>
<keyword evidence="3" id="KW-1185">Reference proteome</keyword>
<name>A0A9P0H8E2_NEZVI</name>